<feature type="region of interest" description="Disordered" evidence="1">
    <location>
        <begin position="24"/>
        <end position="49"/>
    </location>
</feature>
<feature type="compositionally biased region" description="Acidic residues" evidence="1">
    <location>
        <begin position="32"/>
        <end position="41"/>
    </location>
</feature>
<sequence>MASDNYKRNMIIAMDGSEHSDYALDSLGLGHDDDDDDDDDGDPHPCNQRTFYHVPAITIINNRLLSSQSDLSTRSDLTSIPPVQDSQTSSMIYNS</sequence>
<feature type="region of interest" description="Disordered" evidence="1">
    <location>
        <begin position="70"/>
        <end position="95"/>
    </location>
</feature>
<accession>A0AAV4BRK9</accession>
<dbReference type="AlphaFoldDB" id="A0AAV4BRK9"/>
<dbReference type="EMBL" id="BLXT01005284">
    <property type="protein sequence ID" value="GFO21768.1"/>
    <property type="molecule type" value="Genomic_DNA"/>
</dbReference>
<evidence type="ECO:0000256" key="1">
    <source>
        <dbReference type="SAM" id="MobiDB-lite"/>
    </source>
</evidence>
<evidence type="ECO:0000313" key="2">
    <source>
        <dbReference type="EMBL" id="GFO21768.1"/>
    </source>
</evidence>
<dbReference type="Proteomes" id="UP000735302">
    <property type="component" value="Unassembled WGS sequence"/>
</dbReference>
<evidence type="ECO:0000313" key="3">
    <source>
        <dbReference type="Proteomes" id="UP000735302"/>
    </source>
</evidence>
<feature type="compositionally biased region" description="Polar residues" evidence="1">
    <location>
        <begin position="84"/>
        <end position="95"/>
    </location>
</feature>
<gene>
    <name evidence="2" type="ORF">PoB_004827300</name>
</gene>
<reference evidence="2 3" key="1">
    <citation type="journal article" date="2021" name="Elife">
        <title>Chloroplast acquisition without the gene transfer in kleptoplastic sea slugs, Plakobranchus ocellatus.</title>
        <authorList>
            <person name="Maeda T."/>
            <person name="Takahashi S."/>
            <person name="Yoshida T."/>
            <person name="Shimamura S."/>
            <person name="Takaki Y."/>
            <person name="Nagai Y."/>
            <person name="Toyoda A."/>
            <person name="Suzuki Y."/>
            <person name="Arimoto A."/>
            <person name="Ishii H."/>
            <person name="Satoh N."/>
            <person name="Nishiyama T."/>
            <person name="Hasebe M."/>
            <person name="Maruyama T."/>
            <person name="Minagawa J."/>
            <person name="Obokata J."/>
            <person name="Shigenobu S."/>
        </authorList>
    </citation>
    <scope>NUCLEOTIDE SEQUENCE [LARGE SCALE GENOMIC DNA]</scope>
</reference>
<name>A0AAV4BRK9_9GAST</name>
<organism evidence="2 3">
    <name type="scientific">Plakobranchus ocellatus</name>
    <dbReference type="NCBI Taxonomy" id="259542"/>
    <lineage>
        <taxon>Eukaryota</taxon>
        <taxon>Metazoa</taxon>
        <taxon>Spiralia</taxon>
        <taxon>Lophotrochozoa</taxon>
        <taxon>Mollusca</taxon>
        <taxon>Gastropoda</taxon>
        <taxon>Heterobranchia</taxon>
        <taxon>Euthyneura</taxon>
        <taxon>Panpulmonata</taxon>
        <taxon>Sacoglossa</taxon>
        <taxon>Placobranchoidea</taxon>
        <taxon>Plakobranchidae</taxon>
        <taxon>Plakobranchus</taxon>
    </lineage>
</organism>
<keyword evidence="3" id="KW-1185">Reference proteome</keyword>
<comment type="caution">
    <text evidence="2">The sequence shown here is derived from an EMBL/GenBank/DDBJ whole genome shotgun (WGS) entry which is preliminary data.</text>
</comment>
<proteinExistence type="predicted"/>
<protein>
    <submittedName>
        <fullName evidence="2">Uncharacterized protein</fullName>
    </submittedName>
</protein>